<dbReference type="GO" id="GO:0006508">
    <property type="term" value="P:proteolysis"/>
    <property type="evidence" value="ECO:0007669"/>
    <property type="project" value="InterPro"/>
</dbReference>
<protein>
    <recommendedName>
        <fullName evidence="2">Peptidase S9 prolyl oligopeptidase catalytic domain-containing protein</fullName>
    </recommendedName>
</protein>
<name>A0A7M5WSR4_9CNID</name>
<feature type="domain" description="Peptidase S9 prolyl oligopeptidase catalytic" evidence="2">
    <location>
        <begin position="122"/>
        <end position="251"/>
    </location>
</feature>
<dbReference type="GO" id="GO:0005739">
    <property type="term" value="C:mitochondrion"/>
    <property type="evidence" value="ECO:0007669"/>
    <property type="project" value="TreeGrafter"/>
</dbReference>
<dbReference type="OrthoDB" id="408373at2759"/>
<dbReference type="Proteomes" id="UP000594262">
    <property type="component" value="Unplaced"/>
</dbReference>
<evidence type="ECO:0000313" key="4">
    <source>
        <dbReference type="Proteomes" id="UP000594262"/>
    </source>
</evidence>
<organism evidence="3 4">
    <name type="scientific">Clytia hemisphaerica</name>
    <dbReference type="NCBI Taxonomy" id="252671"/>
    <lineage>
        <taxon>Eukaryota</taxon>
        <taxon>Metazoa</taxon>
        <taxon>Cnidaria</taxon>
        <taxon>Hydrozoa</taxon>
        <taxon>Hydroidolina</taxon>
        <taxon>Leptothecata</taxon>
        <taxon>Obeliida</taxon>
        <taxon>Clytiidae</taxon>
        <taxon>Clytia</taxon>
    </lineage>
</organism>
<dbReference type="PANTHER" id="PTHR16138">
    <property type="entry name" value="MYCOPHENOLIC ACID ACYL-GLUCURONIDE ESTERASE, MITOCHONDRIAL"/>
    <property type="match status" value="1"/>
</dbReference>
<dbReference type="GO" id="GO:0008236">
    <property type="term" value="F:serine-type peptidase activity"/>
    <property type="evidence" value="ECO:0007669"/>
    <property type="project" value="InterPro"/>
</dbReference>
<accession>A0A7M5WSR4</accession>
<evidence type="ECO:0000256" key="1">
    <source>
        <dbReference type="ARBA" id="ARBA00022801"/>
    </source>
</evidence>
<dbReference type="Pfam" id="PF00326">
    <property type="entry name" value="Peptidase_S9"/>
    <property type="match status" value="1"/>
</dbReference>
<dbReference type="InterPro" id="IPR052382">
    <property type="entry name" value="ABHD10_acyl-thioesterase"/>
</dbReference>
<dbReference type="Gene3D" id="3.40.50.1820">
    <property type="entry name" value="alpha/beta hydrolase"/>
    <property type="match status" value="1"/>
</dbReference>
<dbReference type="PANTHER" id="PTHR16138:SF7">
    <property type="entry name" value="PALMITOYL-PROTEIN THIOESTERASE ABHD10, MITOCHONDRIAL"/>
    <property type="match status" value="1"/>
</dbReference>
<dbReference type="InterPro" id="IPR029058">
    <property type="entry name" value="AB_hydrolase_fold"/>
</dbReference>
<evidence type="ECO:0000259" key="2">
    <source>
        <dbReference type="Pfam" id="PF00326"/>
    </source>
</evidence>
<dbReference type="EnsemblMetazoa" id="CLYHEMT011225.1">
    <property type="protein sequence ID" value="CLYHEMP011225.1"/>
    <property type="gene ID" value="CLYHEMG011225"/>
</dbReference>
<dbReference type="InterPro" id="IPR001375">
    <property type="entry name" value="Peptidase_S9_cat"/>
</dbReference>
<proteinExistence type="predicted"/>
<dbReference type="AlphaFoldDB" id="A0A7M5WSR4"/>
<dbReference type="GO" id="GO:0004553">
    <property type="term" value="F:hydrolase activity, hydrolyzing O-glycosyl compounds"/>
    <property type="evidence" value="ECO:0007669"/>
    <property type="project" value="TreeGrafter"/>
</dbReference>
<sequence length="266" mass="30097">MIIRRKLLLLTRQTRPSISKGILKMSTEGKMKYPDGNYVFYKQRKGIQSKPGIIFCSGYESNLNGNKAQYLDNYCNERSLSYMRFDYFGHAYSSGKLVEATLSQWKQNFIDVLDKLTTGPQIVVGSSIGGWVSILGAIERPDRIHSLVSIANATDLMSHRYNDKLESIKQVGCYTDPRYGITIGYEFIIDTVKNTLLDSKNKIPIHCPVRLLHGMADDVVPYQNSLKIAEKVASDDVLVQLVKNGDHRMSTMENLTMLSRTLDDLL</sequence>
<evidence type="ECO:0000313" key="3">
    <source>
        <dbReference type="EnsemblMetazoa" id="CLYHEMP011225.1"/>
    </source>
</evidence>
<dbReference type="GO" id="GO:0008474">
    <property type="term" value="F:palmitoyl-(protein) hydrolase activity"/>
    <property type="evidence" value="ECO:0007669"/>
    <property type="project" value="TreeGrafter"/>
</dbReference>
<dbReference type="SUPFAM" id="SSF53474">
    <property type="entry name" value="alpha/beta-Hydrolases"/>
    <property type="match status" value="1"/>
</dbReference>
<keyword evidence="1" id="KW-0378">Hydrolase</keyword>
<keyword evidence="4" id="KW-1185">Reference proteome</keyword>
<reference evidence="3" key="1">
    <citation type="submission" date="2021-01" db="UniProtKB">
        <authorList>
            <consortium name="EnsemblMetazoa"/>
        </authorList>
    </citation>
    <scope>IDENTIFICATION</scope>
</reference>